<organism evidence="2 3">
    <name type="scientific">Aquabacterium olei</name>
    <dbReference type="NCBI Taxonomy" id="1296669"/>
    <lineage>
        <taxon>Bacteria</taxon>
        <taxon>Pseudomonadati</taxon>
        <taxon>Pseudomonadota</taxon>
        <taxon>Betaproteobacteria</taxon>
        <taxon>Burkholderiales</taxon>
        <taxon>Aquabacterium</taxon>
    </lineage>
</organism>
<gene>
    <name evidence="2" type="ORF">DEH84_03295</name>
</gene>
<dbReference type="EMBL" id="CP029210">
    <property type="protein sequence ID" value="AWI52555.1"/>
    <property type="molecule type" value="Genomic_DNA"/>
</dbReference>
<dbReference type="NCBIfam" id="NF038027">
    <property type="entry name" value="TssQ_fam"/>
    <property type="match status" value="1"/>
</dbReference>
<dbReference type="Proteomes" id="UP000244892">
    <property type="component" value="Chromosome"/>
</dbReference>
<protein>
    <recommendedName>
        <fullName evidence="4">DUF4398 domain-containing protein</fullName>
    </recommendedName>
</protein>
<accession>A0A2U8FNE1</accession>
<keyword evidence="3" id="KW-1185">Reference proteome</keyword>
<feature type="region of interest" description="Disordered" evidence="1">
    <location>
        <begin position="28"/>
        <end position="57"/>
    </location>
</feature>
<evidence type="ECO:0000313" key="3">
    <source>
        <dbReference type="Proteomes" id="UP000244892"/>
    </source>
</evidence>
<evidence type="ECO:0008006" key="4">
    <source>
        <dbReference type="Google" id="ProtNLM"/>
    </source>
</evidence>
<name>A0A2U8FNE1_9BURK</name>
<dbReference type="InterPro" id="IPR047780">
    <property type="entry name" value="TssQ-like"/>
</dbReference>
<dbReference type="KEGG" id="aon:DEH84_03295"/>
<dbReference type="PROSITE" id="PS51257">
    <property type="entry name" value="PROKAR_LIPOPROTEIN"/>
    <property type="match status" value="1"/>
</dbReference>
<sequence length="168" mass="17623">MSAWARHARWLTVPALLALVACQSGPTRPGVDPGAPPVLTSATPTAAAAPASPPPAAPVALPAAEQALAQGVRSYQGGKYAMAEVQLKLALKEGLAASADRASAHKHLAFIYCTSQREKLCLDAFKAARAADPAFALSKTESGHPMWARTYQRAMAETRPRAARKTAR</sequence>
<evidence type="ECO:0000256" key="1">
    <source>
        <dbReference type="SAM" id="MobiDB-lite"/>
    </source>
</evidence>
<feature type="compositionally biased region" description="Low complexity" evidence="1">
    <location>
        <begin position="37"/>
        <end position="50"/>
    </location>
</feature>
<proteinExistence type="predicted"/>
<reference evidence="2 3" key="1">
    <citation type="submission" date="2018-05" db="EMBL/GenBank/DDBJ databases">
        <title>complete genome sequence of Aquabacterium olei NBRC 110486.</title>
        <authorList>
            <person name="Tang B."/>
            <person name="Chang J."/>
            <person name="Zhang L."/>
            <person name="Yang H."/>
        </authorList>
    </citation>
    <scope>NUCLEOTIDE SEQUENCE [LARGE SCALE GENOMIC DNA]</scope>
    <source>
        <strain evidence="2 3">NBRC 110486</strain>
    </source>
</reference>
<dbReference type="AlphaFoldDB" id="A0A2U8FNE1"/>
<evidence type="ECO:0000313" key="2">
    <source>
        <dbReference type="EMBL" id="AWI52555.1"/>
    </source>
</evidence>